<dbReference type="RefSeq" id="WP_124078701.1">
    <property type="nucleotide sequence ID" value="NZ_UWPJ01000013.1"/>
</dbReference>
<keyword evidence="5 9" id="KW-0012">Acyltransferase</keyword>
<dbReference type="SUPFAM" id="SSF52777">
    <property type="entry name" value="CoA-dependent acyltransferases"/>
    <property type="match status" value="1"/>
</dbReference>
<keyword evidence="3 5" id="KW-0450">Lipoyl</keyword>
<dbReference type="GO" id="GO:0016746">
    <property type="term" value="F:acyltransferase activity"/>
    <property type="evidence" value="ECO:0007669"/>
    <property type="project" value="UniProtKB-KW"/>
</dbReference>
<proteinExistence type="inferred from homology"/>
<dbReference type="GO" id="GO:0006086">
    <property type="term" value="P:pyruvate decarboxylation to acetyl-CoA"/>
    <property type="evidence" value="ECO:0007669"/>
    <property type="project" value="InterPro"/>
</dbReference>
<comment type="similarity">
    <text evidence="2 5">Belongs to the 2-oxoacid dehydrogenase family.</text>
</comment>
<comment type="function">
    <text evidence="4">The pyruvate dehydrogenase complex catalyzes the overall conversion of pyruvate to acetyl-CoA and CO(2). It contains multiple copies of three enzymatic components: pyruvate dehydrogenase (E1), dihydrolipoamide acetyltransferase (E2) and lipoamide dehydrogenase (E3).</text>
</comment>
<dbReference type="InterPro" id="IPR001078">
    <property type="entry name" value="2-oxoacid_DH_actylTfrase"/>
</dbReference>
<name>A0A3P4AZ94_9BURK</name>
<keyword evidence="5 9" id="KW-0808">Transferase</keyword>
<dbReference type="InterPro" id="IPR011053">
    <property type="entry name" value="Single_hybrid_motif"/>
</dbReference>
<organism evidence="9 10">
    <name type="scientific">Pigmentiphaga humi</name>
    <dbReference type="NCBI Taxonomy" id="2478468"/>
    <lineage>
        <taxon>Bacteria</taxon>
        <taxon>Pseudomonadati</taxon>
        <taxon>Pseudomonadota</taxon>
        <taxon>Betaproteobacteria</taxon>
        <taxon>Burkholderiales</taxon>
        <taxon>Alcaligenaceae</taxon>
        <taxon>Pigmentiphaga</taxon>
    </lineage>
</organism>
<accession>A0A3P4AZ94</accession>
<dbReference type="Gene3D" id="2.40.50.100">
    <property type="match status" value="1"/>
</dbReference>
<keyword evidence="10" id="KW-1185">Reference proteome</keyword>
<keyword evidence="9" id="KW-0670">Pyruvate</keyword>
<dbReference type="AlphaFoldDB" id="A0A3P4AZ94"/>
<evidence type="ECO:0000259" key="8">
    <source>
        <dbReference type="PROSITE" id="PS51826"/>
    </source>
</evidence>
<protein>
    <recommendedName>
        <fullName evidence="5">Dihydrolipoamide acetyltransferase component of pyruvate dehydrogenase complex</fullName>
        <ecNumber evidence="5">2.3.1.-</ecNumber>
    </recommendedName>
</protein>
<dbReference type="InterPro" id="IPR023213">
    <property type="entry name" value="CAT-like_dom_sf"/>
</dbReference>
<dbReference type="FunFam" id="2.40.50.100:FF:000010">
    <property type="entry name" value="Acetyltransferase component of pyruvate dehydrogenase complex"/>
    <property type="match status" value="1"/>
</dbReference>
<dbReference type="PROSITE" id="PS51826">
    <property type="entry name" value="PSBD"/>
    <property type="match status" value="1"/>
</dbReference>
<dbReference type="OrthoDB" id="2086224at2"/>
<dbReference type="Pfam" id="PF02817">
    <property type="entry name" value="E3_binding"/>
    <property type="match status" value="1"/>
</dbReference>
<dbReference type="PANTHER" id="PTHR23151">
    <property type="entry name" value="DIHYDROLIPOAMIDE ACETYL/SUCCINYL-TRANSFERASE-RELATED"/>
    <property type="match status" value="1"/>
</dbReference>
<dbReference type="Gene3D" id="3.30.559.10">
    <property type="entry name" value="Chloramphenicol acetyltransferase-like domain"/>
    <property type="match status" value="1"/>
</dbReference>
<feature type="domain" description="Peripheral subunit-binding (PSBD)" evidence="8">
    <location>
        <begin position="120"/>
        <end position="157"/>
    </location>
</feature>
<dbReference type="SUPFAM" id="SSF47005">
    <property type="entry name" value="Peripheral subunit-binding domain of 2-oxo acid dehydrogenase complex"/>
    <property type="match status" value="1"/>
</dbReference>
<dbReference type="Pfam" id="PF00198">
    <property type="entry name" value="2-oxoacid_dh"/>
    <property type="match status" value="1"/>
</dbReference>
<dbReference type="EC" id="2.3.1.-" evidence="5"/>
<sequence>MSTPLLMPALSPTMTEGGIVGWRKKEGEDIRAGDILVEIETDKAVMEVEAAADGVLERILVPADGAPVAVGTAIAMLGDGGEARAPAPPRAPEREPPAATPSAAIPQTGARADPPQARKAVTPIARRLAAELGVDASRLAGSGPGGRVLKADVMNAAESRRAHAPADAPSGDACVRLTVDCEVDDLAQWMSELNGEGLRLALEHFVVAACVRALNRFPQVNATRENGSTVRHADANIAVAVPTPDGLAMPVLLRAQDKGIVQLSEEMRALEESARQGALVPEQSRGGTFAVLDAGRWGVRTCSAPVQAARACTLSLGAAERRPVARGDGVAVATVMSCTLTVDPGLVDVAAAAAFLADIKQSLERILTMLL</sequence>
<feature type="region of interest" description="Disordered" evidence="6">
    <location>
        <begin position="80"/>
        <end position="117"/>
    </location>
</feature>
<evidence type="ECO:0000313" key="9">
    <source>
        <dbReference type="EMBL" id="VCU69353.1"/>
    </source>
</evidence>
<evidence type="ECO:0000259" key="7">
    <source>
        <dbReference type="PROSITE" id="PS50968"/>
    </source>
</evidence>
<evidence type="ECO:0000256" key="2">
    <source>
        <dbReference type="ARBA" id="ARBA00007317"/>
    </source>
</evidence>
<dbReference type="Proteomes" id="UP000277294">
    <property type="component" value="Unassembled WGS sequence"/>
</dbReference>
<dbReference type="PANTHER" id="PTHR23151:SF90">
    <property type="entry name" value="DIHYDROLIPOYLLYSINE-RESIDUE ACETYLTRANSFERASE COMPONENT OF PYRUVATE DEHYDROGENASE COMPLEX, MITOCHONDRIAL-RELATED"/>
    <property type="match status" value="1"/>
</dbReference>
<dbReference type="PROSITE" id="PS50968">
    <property type="entry name" value="BIOTINYL_LIPOYL"/>
    <property type="match status" value="1"/>
</dbReference>
<gene>
    <name evidence="9" type="primary">pdhC</name>
    <name evidence="9" type="ORF">PIGHUM_01415</name>
</gene>
<comment type="cofactor">
    <cofactor evidence="1 5">
        <name>(R)-lipoate</name>
        <dbReference type="ChEBI" id="CHEBI:83088"/>
    </cofactor>
</comment>
<dbReference type="SUPFAM" id="SSF51230">
    <property type="entry name" value="Single hybrid motif"/>
    <property type="match status" value="1"/>
</dbReference>
<evidence type="ECO:0000256" key="5">
    <source>
        <dbReference type="RuleBase" id="RU003423"/>
    </source>
</evidence>
<reference evidence="9 10" key="1">
    <citation type="submission" date="2018-10" db="EMBL/GenBank/DDBJ databases">
        <authorList>
            <person name="Criscuolo A."/>
        </authorList>
    </citation>
    <scope>NUCLEOTIDE SEQUENCE [LARGE SCALE GENOMIC DNA]</scope>
    <source>
        <strain evidence="9">DnA1</strain>
    </source>
</reference>
<dbReference type="GO" id="GO:0045254">
    <property type="term" value="C:pyruvate dehydrogenase complex"/>
    <property type="evidence" value="ECO:0007669"/>
    <property type="project" value="InterPro"/>
</dbReference>
<evidence type="ECO:0000256" key="1">
    <source>
        <dbReference type="ARBA" id="ARBA00001938"/>
    </source>
</evidence>
<dbReference type="InterPro" id="IPR045257">
    <property type="entry name" value="E2/Pdx1"/>
</dbReference>
<dbReference type="InterPro" id="IPR004167">
    <property type="entry name" value="PSBD"/>
</dbReference>
<evidence type="ECO:0000256" key="3">
    <source>
        <dbReference type="ARBA" id="ARBA00022823"/>
    </source>
</evidence>
<evidence type="ECO:0000313" key="10">
    <source>
        <dbReference type="Proteomes" id="UP000277294"/>
    </source>
</evidence>
<dbReference type="Pfam" id="PF00364">
    <property type="entry name" value="Biotin_lipoyl"/>
    <property type="match status" value="1"/>
</dbReference>
<dbReference type="InterPro" id="IPR036625">
    <property type="entry name" value="E3-bd_dom_sf"/>
</dbReference>
<dbReference type="InterPro" id="IPR000089">
    <property type="entry name" value="Biotin_lipoyl"/>
</dbReference>
<feature type="domain" description="Lipoyl-binding" evidence="7">
    <location>
        <begin position="2"/>
        <end position="78"/>
    </location>
</feature>
<dbReference type="PROSITE" id="PS00189">
    <property type="entry name" value="LIPOYL"/>
    <property type="match status" value="1"/>
</dbReference>
<dbReference type="Gene3D" id="4.10.320.10">
    <property type="entry name" value="E3-binding domain"/>
    <property type="match status" value="1"/>
</dbReference>
<dbReference type="CDD" id="cd06849">
    <property type="entry name" value="lipoyl_domain"/>
    <property type="match status" value="1"/>
</dbReference>
<evidence type="ECO:0000256" key="4">
    <source>
        <dbReference type="ARBA" id="ARBA00025211"/>
    </source>
</evidence>
<dbReference type="InterPro" id="IPR003016">
    <property type="entry name" value="2-oxoA_DH_lipoyl-BS"/>
</dbReference>
<evidence type="ECO:0000256" key="6">
    <source>
        <dbReference type="SAM" id="MobiDB-lite"/>
    </source>
</evidence>
<dbReference type="EMBL" id="UWPJ01000013">
    <property type="protein sequence ID" value="VCU69353.1"/>
    <property type="molecule type" value="Genomic_DNA"/>
</dbReference>